<evidence type="ECO:0000313" key="1">
    <source>
        <dbReference type="EMBL" id="VDN44100.1"/>
    </source>
</evidence>
<dbReference type="EMBL" id="UYRT01104841">
    <property type="protein sequence ID" value="VDN44100.1"/>
    <property type="molecule type" value="Genomic_DNA"/>
</dbReference>
<reference evidence="3" key="1">
    <citation type="submission" date="2016-06" db="UniProtKB">
        <authorList>
            <consortium name="WormBaseParasite"/>
        </authorList>
    </citation>
    <scope>IDENTIFICATION</scope>
</reference>
<evidence type="ECO:0000313" key="2">
    <source>
        <dbReference type="Proteomes" id="UP000271098"/>
    </source>
</evidence>
<dbReference type="Proteomes" id="UP000271098">
    <property type="component" value="Unassembled WGS sequence"/>
</dbReference>
<gene>
    <name evidence="1" type="ORF">GPUH_LOCUS25357</name>
</gene>
<reference evidence="1 2" key="2">
    <citation type="submission" date="2018-11" db="EMBL/GenBank/DDBJ databases">
        <authorList>
            <consortium name="Pathogen Informatics"/>
        </authorList>
    </citation>
    <scope>NUCLEOTIDE SEQUENCE [LARGE SCALE GENOMIC DNA]</scope>
</reference>
<proteinExistence type="predicted"/>
<name>A0A183EWL5_9BILA</name>
<keyword evidence="2" id="KW-1185">Reference proteome</keyword>
<accession>A0A183EWL5</accession>
<sequence>MYASWISSAPSTGASDEDTIFIFTSPGNDKVAVVTKQSHRCLRTALIGTGNDQSLVLIALFTDLLTRDFY</sequence>
<organism evidence="3">
    <name type="scientific">Gongylonema pulchrum</name>
    <dbReference type="NCBI Taxonomy" id="637853"/>
    <lineage>
        <taxon>Eukaryota</taxon>
        <taxon>Metazoa</taxon>
        <taxon>Ecdysozoa</taxon>
        <taxon>Nematoda</taxon>
        <taxon>Chromadorea</taxon>
        <taxon>Rhabditida</taxon>
        <taxon>Spirurina</taxon>
        <taxon>Spiruromorpha</taxon>
        <taxon>Spiruroidea</taxon>
        <taxon>Gongylonematidae</taxon>
        <taxon>Gongylonema</taxon>
    </lineage>
</organism>
<dbReference type="AlphaFoldDB" id="A0A183EWL5"/>
<protein>
    <submittedName>
        <fullName evidence="3">Sema domain-containing protein</fullName>
    </submittedName>
</protein>
<dbReference type="WBParaSite" id="GPUH_0002538601-mRNA-1">
    <property type="protein sequence ID" value="GPUH_0002538601-mRNA-1"/>
    <property type="gene ID" value="GPUH_0002538601"/>
</dbReference>
<evidence type="ECO:0000313" key="3">
    <source>
        <dbReference type="WBParaSite" id="GPUH_0002538601-mRNA-1"/>
    </source>
</evidence>